<keyword evidence="2" id="KW-0539">Nucleus</keyword>
<dbReference type="Gene3D" id="1.10.10.2430">
    <property type="entry name" value="NFRKB winged helix-like domain"/>
    <property type="match status" value="1"/>
</dbReference>
<dbReference type="InterPro" id="IPR057748">
    <property type="entry name" value="NFRKB_WH_2"/>
</dbReference>
<comment type="subcellular location">
    <subcellularLocation>
        <location evidence="1">Nucleus</location>
    </subcellularLocation>
</comment>
<keyword evidence="5" id="KW-1185">Reference proteome</keyword>
<feature type="compositionally biased region" description="Low complexity" evidence="3">
    <location>
        <begin position="45"/>
        <end position="71"/>
    </location>
</feature>
<dbReference type="RefSeq" id="XP_034117725.2">
    <property type="nucleotide sequence ID" value="XM_034261834.2"/>
</dbReference>
<evidence type="ECO:0000259" key="4">
    <source>
        <dbReference type="PROSITE" id="PS51916"/>
    </source>
</evidence>
<evidence type="ECO:0000256" key="1">
    <source>
        <dbReference type="ARBA" id="ARBA00004123"/>
    </source>
</evidence>
<evidence type="ECO:0000313" key="5">
    <source>
        <dbReference type="Proteomes" id="UP000515160"/>
    </source>
</evidence>
<dbReference type="GO" id="GO:0002020">
    <property type="term" value="F:protease binding"/>
    <property type="evidence" value="ECO:0007669"/>
    <property type="project" value="TreeGrafter"/>
</dbReference>
<dbReference type="PANTHER" id="PTHR13052:SF3">
    <property type="entry name" value="NUCLEAR FACTOR RELATED TO KAPPA-B-BINDING PROTEIN"/>
    <property type="match status" value="1"/>
</dbReference>
<evidence type="ECO:0000256" key="3">
    <source>
        <dbReference type="SAM" id="MobiDB-lite"/>
    </source>
</evidence>
<feature type="compositionally biased region" description="Acidic residues" evidence="3">
    <location>
        <begin position="72"/>
        <end position="87"/>
    </location>
</feature>
<dbReference type="InterPro" id="IPR025220">
    <property type="entry name" value="NFRKB_WH_1"/>
</dbReference>
<feature type="compositionally biased region" description="Low complexity" evidence="3">
    <location>
        <begin position="1"/>
        <end position="17"/>
    </location>
</feature>
<feature type="region of interest" description="Disordered" evidence="3">
    <location>
        <begin position="878"/>
        <end position="902"/>
    </location>
</feature>
<dbReference type="PANTHER" id="PTHR13052">
    <property type="entry name" value="NFRKB-RELATED"/>
    <property type="match status" value="1"/>
</dbReference>
<feature type="region of interest" description="Disordered" evidence="3">
    <location>
        <begin position="1322"/>
        <end position="1363"/>
    </location>
</feature>
<dbReference type="CDD" id="cd21865">
    <property type="entry name" value="DEUBAD_NFRKB"/>
    <property type="match status" value="1"/>
</dbReference>
<evidence type="ECO:0000256" key="2">
    <source>
        <dbReference type="ARBA" id="ARBA00023242"/>
    </source>
</evidence>
<protein>
    <submittedName>
        <fullName evidence="6">Nuclear factor related to kappa-B-binding protein</fullName>
    </submittedName>
</protein>
<dbReference type="InterPro" id="IPR024867">
    <property type="entry name" value="NFRKB"/>
</dbReference>
<evidence type="ECO:0000313" key="6">
    <source>
        <dbReference type="RefSeq" id="XP_034117725.2"/>
    </source>
</evidence>
<feature type="region of interest" description="Disordered" evidence="3">
    <location>
        <begin position="1527"/>
        <end position="1550"/>
    </location>
</feature>
<dbReference type="Proteomes" id="UP000515160">
    <property type="component" value="Chromosome 2R"/>
</dbReference>
<dbReference type="InterPro" id="IPR044867">
    <property type="entry name" value="DEUBAD_dom"/>
</dbReference>
<feature type="compositionally biased region" description="Basic residues" evidence="3">
    <location>
        <begin position="886"/>
        <end position="896"/>
    </location>
</feature>
<dbReference type="PROSITE" id="PS51916">
    <property type="entry name" value="DEUBAD"/>
    <property type="match status" value="1"/>
</dbReference>
<feature type="region of interest" description="Disordered" evidence="3">
    <location>
        <begin position="1"/>
        <end position="104"/>
    </location>
</feature>
<feature type="compositionally biased region" description="Polar residues" evidence="3">
    <location>
        <begin position="31"/>
        <end position="43"/>
    </location>
</feature>
<dbReference type="Pfam" id="PF14465">
    <property type="entry name" value="WHD_1st_NFRKB"/>
    <property type="match status" value="1"/>
</dbReference>
<accession>A0A6P8Y2Q1</accession>
<dbReference type="GO" id="GO:0031011">
    <property type="term" value="C:Ino80 complex"/>
    <property type="evidence" value="ECO:0007669"/>
    <property type="project" value="InterPro"/>
</dbReference>
<reference evidence="6" key="1">
    <citation type="submission" date="2025-08" db="UniProtKB">
        <authorList>
            <consortium name="RefSeq"/>
        </authorList>
    </citation>
    <scope>IDENTIFICATION</scope>
    <source>
        <strain evidence="6">15112-1751.03</strain>
        <tissue evidence="6">Whole Adult</tissue>
    </source>
</reference>
<feature type="compositionally biased region" description="Low complexity" evidence="3">
    <location>
        <begin position="1527"/>
        <end position="1548"/>
    </location>
</feature>
<sequence length="1682" mass="181034">MSNNNISSSNSNNNNSSMPYPDSEEEEELSGSYNINDNDNHGQLSDCSNSNSSAASSNSGKTASSSSSSNSSDDEDDDDVDEDDGASDQDMHSDSDSDDATTTQSDELELAQLSKTHTFRLPRGLCESAAIFHEFFSVETWQMLPNNMQAQLQPLLPSYASILTPSQAAAEQQRTLLQLFNGGLQRFGQSPLLRLQQQLEEGSLRPDVLQLRLSIERSQRRERRFQQSERLSRLAKELFLSREQMLQQIYVMAPPPDADANLGLGNGPFKLQSRPRKRKTLTLHRENKFCVERARKRYCQELVELTRDLQLQPGELSADEQDEQATQLAILAEERQLKMETNTRPSNAADKKCIYSSFFKRRPGLEDELVLRSMQADKMQPLTEKNFKKYLRDYKRRKQQQPQLPDFETADIRLRDICTRAQFVGNFKPGRKPKALTARLNHNVNEPPALVPIGGNSSANASKVEPPTELLTDEPQQLYGRAAIEPDEDELEQELQQQAEVMQQIIAPPAAGMASPAAGHVELPKLEPFTPRSVISSSPKAMVKAGAHITGSPTRELTTSSSSTTAPLACYFSLLRDLFVSTPQHRLNYTELQTLLLKWRTESCVTGLPDWVRSLPNDWTQMLQSAVNFLAGDFVTLPAEYVPYIEHKTQLGIYQWIGAGRDSDARLQTLCQFWLQRRKEDALVQQLPQTAQLTPQHQQLSPAAGVDATPTPAPRCPTSWTVRVATQAEMLEFQRQERLRFEQPHRPFTYRMHGYESVVGPVKGIYTQSLALNKARGHAVMVDDRPPFVTILTLVRDATARLPNGEGTRSEISELLKCSQFINRQAAENVLQTIVSGALDRMHGGVDPCVRYDARRKIWIYLHRNRNEADFERMHRQNQTLVKQKQQQRKQHNNNKPKRDEPFEVTQAQAQGQELPALVAATTTTPNHVTATTTLIKNHPVAALQVKCPPVPPLKYHIPPTNINTTPPAAAAAVTATAASATATAAVSPHTAQKSLLKTTTQRSGVVTIVDRSASNNTAQVAGTATVQLLKTSPKPQQQQPQQLARNTTPILVSTPTGLQTVHVAATPSKKLAIKKPIVINSPTQAATTAGASTTGSFIVPLEQQQSQQQPQLLTMSNNKATTPVRQTMPKNIIRLLPAGAASGAATKPSVVQLQPQTLATKPAGSVQILGPRMLAQTTVRPLQQKIGAVSIVSNKSVIASGTSIANNATTTGTSTIVKMSPQAFATLQQQQLKQKAANAIQSQQQQPQQQLQQHQQQRILVGNTAISSNKNIVFQALPKAAPKILSTVPGQTTKTLTTANLSPQQQRIVLQSFKQPLATAAASTPSSTSSATATAAGTTTTRIIRTTPVSAASSSATSSTATTQGGHIITLDSLLQKSVPGKLLTAGSNIIQLATSTAPGNIITMSPSGQAPLQSIAGTTAKQLPATARIVTAGPGGMVPKIIGKTTVVPGKPLLLHAKTLKLGTTNAVSTTQAATPTTTLKTTPQSIVIGGQTMKIQGATIPTRNASGAPMQTVIMGNQLVRLATSSNSGSSSTTTNSNSMPSTSSGIASTPKTLLIGAGAAQTLRLGKNVLLASSGSGSVATTTTTTAATATPANNLVFAVQGNGGQLFFSPGLQGVNLKPLSNMKVIPMSTAGGVVSASSGVKLSNVAGTVDAVVGKTLNTKLLPTAVIKTASGGHAN</sequence>
<gene>
    <name evidence="6" type="primary">LOC117576782</name>
</gene>
<feature type="domain" description="DEUBAD" evidence="4">
    <location>
        <begin position="122"/>
        <end position="244"/>
    </location>
</feature>
<name>A0A6P8Y2Q1_DROAB</name>
<proteinExistence type="predicted"/>
<dbReference type="OrthoDB" id="70874at2759"/>
<dbReference type="Pfam" id="PF25793">
    <property type="entry name" value="WHD_2nd_NFRKB"/>
    <property type="match status" value="1"/>
</dbReference>
<dbReference type="InterPro" id="IPR038106">
    <property type="entry name" value="NFRKB_winged_sf"/>
</dbReference>
<organism evidence="5 6">
    <name type="scientific">Drosophila albomicans</name>
    <name type="common">Fruit fly</name>
    <dbReference type="NCBI Taxonomy" id="7291"/>
    <lineage>
        <taxon>Eukaryota</taxon>
        <taxon>Metazoa</taxon>
        <taxon>Ecdysozoa</taxon>
        <taxon>Arthropoda</taxon>
        <taxon>Hexapoda</taxon>
        <taxon>Insecta</taxon>
        <taxon>Pterygota</taxon>
        <taxon>Neoptera</taxon>
        <taxon>Endopterygota</taxon>
        <taxon>Diptera</taxon>
        <taxon>Brachycera</taxon>
        <taxon>Muscomorpha</taxon>
        <taxon>Ephydroidea</taxon>
        <taxon>Drosophilidae</taxon>
        <taxon>Drosophila</taxon>
    </lineage>
</organism>
<dbReference type="GeneID" id="117576782"/>